<evidence type="ECO:0000313" key="1">
    <source>
        <dbReference type="EMBL" id="KAG0520685.1"/>
    </source>
</evidence>
<organism evidence="1 2">
    <name type="scientific">Sorghum bicolor</name>
    <name type="common">Sorghum</name>
    <name type="synonym">Sorghum vulgare</name>
    <dbReference type="NCBI Taxonomy" id="4558"/>
    <lineage>
        <taxon>Eukaryota</taxon>
        <taxon>Viridiplantae</taxon>
        <taxon>Streptophyta</taxon>
        <taxon>Embryophyta</taxon>
        <taxon>Tracheophyta</taxon>
        <taxon>Spermatophyta</taxon>
        <taxon>Magnoliopsida</taxon>
        <taxon>Liliopsida</taxon>
        <taxon>Poales</taxon>
        <taxon>Poaceae</taxon>
        <taxon>PACMAD clade</taxon>
        <taxon>Panicoideae</taxon>
        <taxon>Andropogonodae</taxon>
        <taxon>Andropogoneae</taxon>
        <taxon>Sorghinae</taxon>
        <taxon>Sorghum</taxon>
    </lineage>
</organism>
<evidence type="ECO:0000313" key="2">
    <source>
        <dbReference type="Proteomes" id="UP000807115"/>
    </source>
</evidence>
<dbReference type="Proteomes" id="UP000807115">
    <property type="component" value="Chromosome 8"/>
</dbReference>
<reference evidence="1" key="2">
    <citation type="submission" date="2020-10" db="EMBL/GenBank/DDBJ databases">
        <authorList>
            <person name="Cooper E.A."/>
            <person name="Brenton Z.W."/>
            <person name="Flinn B.S."/>
            <person name="Jenkins J."/>
            <person name="Shu S."/>
            <person name="Flowers D."/>
            <person name="Luo F."/>
            <person name="Wang Y."/>
            <person name="Xia P."/>
            <person name="Barry K."/>
            <person name="Daum C."/>
            <person name="Lipzen A."/>
            <person name="Yoshinaga Y."/>
            <person name="Schmutz J."/>
            <person name="Saski C."/>
            <person name="Vermerris W."/>
            <person name="Kresovich S."/>
        </authorList>
    </citation>
    <scope>NUCLEOTIDE SEQUENCE</scope>
</reference>
<reference evidence="1" key="1">
    <citation type="journal article" date="2019" name="BMC Genomics">
        <title>A new reference genome for Sorghum bicolor reveals high levels of sequence similarity between sweet and grain genotypes: implications for the genetics of sugar metabolism.</title>
        <authorList>
            <person name="Cooper E.A."/>
            <person name="Brenton Z.W."/>
            <person name="Flinn B.S."/>
            <person name="Jenkins J."/>
            <person name="Shu S."/>
            <person name="Flowers D."/>
            <person name="Luo F."/>
            <person name="Wang Y."/>
            <person name="Xia P."/>
            <person name="Barry K."/>
            <person name="Daum C."/>
            <person name="Lipzen A."/>
            <person name="Yoshinaga Y."/>
            <person name="Schmutz J."/>
            <person name="Saski C."/>
            <person name="Vermerris W."/>
            <person name="Kresovich S."/>
        </authorList>
    </citation>
    <scope>NUCLEOTIDE SEQUENCE</scope>
</reference>
<gene>
    <name evidence="1" type="ORF">BDA96_08G095200</name>
</gene>
<dbReference type="EMBL" id="CM027687">
    <property type="protein sequence ID" value="KAG0520685.1"/>
    <property type="molecule type" value="Genomic_DNA"/>
</dbReference>
<proteinExistence type="predicted"/>
<accession>A0A921QGV1</accession>
<comment type="caution">
    <text evidence="1">The sequence shown here is derived from an EMBL/GenBank/DDBJ whole genome shotgun (WGS) entry which is preliminary data.</text>
</comment>
<name>A0A921QGV1_SORBI</name>
<protein>
    <submittedName>
        <fullName evidence="1">Uncharacterized protein</fullName>
    </submittedName>
</protein>
<sequence>MLNINCIGAKVPIQKQETYSVELGAIAASPMCILHNSSEPLYWLSQKDNLDLTELNHRCFIWFLECARI</sequence>
<dbReference type="AlphaFoldDB" id="A0A921QGV1"/>